<dbReference type="EMBL" id="MGDF01000106">
    <property type="protein sequence ID" value="OGL45168.1"/>
    <property type="molecule type" value="Genomic_DNA"/>
</dbReference>
<comment type="caution">
    <text evidence="1">The sequence shown here is derived from an EMBL/GenBank/DDBJ whole genome shotgun (WGS) entry which is preliminary data.</text>
</comment>
<evidence type="ECO:0000313" key="2">
    <source>
        <dbReference type="Proteomes" id="UP000178435"/>
    </source>
</evidence>
<dbReference type="AlphaFoldDB" id="A0A1F7RVU3"/>
<sequence>MLKGLCDINFFLKIISLFENAGLENPSFTCLPAGRSISGTQRAVLNLINSMLLLLAKMTIG</sequence>
<protein>
    <submittedName>
        <fullName evidence="1">Uncharacterized protein</fullName>
    </submittedName>
</protein>
<reference evidence="1 2" key="1">
    <citation type="journal article" date="2016" name="Nat. Commun.">
        <title>Thousands of microbial genomes shed light on interconnected biogeochemical processes in an aquifer system.</title>
        <authorList>
            <person name="Anantharaman K."/>
            <person name="Brown C.T."/>
            <person name="Hug L.A."/>
            <person name="Sharon I."/>
            <person name="Castelle C.J."/>
            <person name="Probst A.J."/>
            <person name="Thomas B.C."/>
            <person name="Singh A."/>
            <person name="Wilkins M.J."/>
            <person name="Karaoz U."/>
            <person name="Brodie E.L."/>
            <person name="Williams K.H."/>
            <person name="Hubbard S.S."/>
            <person name="Banfield J.F."/>
        </authorList>
    </citation>
    <scope>NUCLEOTIDE SEQUENCE [LARGE SCALE GENOMIC DNA]</scope>
</reference>
<accession>A0A1F7RVU3</accession>
<evidence type="ECO:0000313" key="1">
    <source>
        <dbReference type="EMBL" id="OGL45168.1"/>
    </source>
</evidence>
<gene>
    <name evidence="1" type="ORF">A2149_09255</name>
</gene>
<proteinExistence type="predicted"/>
<organism evidence="1 2">
    <name type="scientific">Candidatus Schekmanbacteria bacterium RBG_16_38_11</name>
    <dbReference type="NCBI Taxonomy" id="1817880"/>
    <lineage>
        <taxon>Bacteria</taxon>
        <taxon>Candidatus Schekmaniibacteriota</taxon>
    </lineage>
</organism>
<dbReference type="Proteomes" id="UP000178435">
    <property type="component" value="Unassembled WGS sequence"/>
</dbReference>
<name>A0A1F7RVU3_9BACT</name>